<keyword evidence="4" id="KW-1185">Reference proteome</keyword>
<dbReference type="GO" id="GO:0051607">
    <property type="term" value="P:defense response to virus"/>
    <property type="evidence" value="ECO:0007669"/>
    <property type="project" value="UniProtKB-KW"/>
</dbReference>
<sequence length="369" mass="42668">MPESLELKLTTLTPFFTGGVDGICDRLHETSLIGSMRWWFEAIVRGFGGYACDPTEHKCKDNDLCAACFVFGATGHKRLFRLKTDLELINDESNNSLKVEAKNSKWYIKRGLFVKNATVKLIYSKQEHLLPSENNDETSIKKVLSSEELKNMLLLTLKIMSINGSFGGGTSYGNGVLNIDCDRVDKNIAIHGFNKLKNHFPVSISSNDSKPKLNDFFFTKIQFKKIQINAVPEKESKWYTDNRIIPISPQMRYYLRSLIREDKNFSKDERHRLMGFVPNNHENEQKFSSLIRISNAYPLNENEYEFRIWGWFPSDFEKKDEILNKYKEWISTLPSQKGGLWEKTNLSPLSSSTLFCDSMEFFIKQLLED</sequence>
<name>A0AA96VGW9_9EURY</name>
<dbReference type="Proteomes" id="UP001304970">
    <property type="component" value="Chromosome"/>
</dbReference>
<dbReference type="InterPro" id="IPR005537">
    <property type="entry name" value="RAMP_III_fam"/>
</dbReference>
<dbReference type="NCBIfam" id="TIGR01894">
    <property type="entry name" value="cas_TM1795_cmr1"/>
    <property type="match status" value="1"/>
</dbReference>
<dbReference type="Pfam" id="PF03787">
    <property type="entry name" value="RAMPs"/>
    <property type="match status" value="1"/>
</dbReference>
<reference evidence="3 4" key="1">
    <citation type="submission" date="2023-07" db="EMBL/GenBank/DDBJ databases">
        <title>Closed genome sequence of Methanosarcinaceae archaeon Am2.</title>
        <authorList>
            <person name="Poehlein A."/>
            <person name="Protasov E."/>
            <person name="Platt K."/>
            <person name="Reeh H."/>
            <person name="Daniel R."/>
            <person name="Brune A."/>
        </authorList>
    </citation>
    <scope>NUCLEOTIDE SEQUENCE [LARGE SCALE GENOMIC DNA]</scope>
    <source>
        <strain evidence="3 4">Am2</strain>
    </source>
</reference>
<proteinExistence type="predicted"/>
<evidence type="ECO:0000256" key="1">
    <source>
        <dbReference type="ARBA" id="ARBA00023118"/>
    </source>
</evidence>
<evidence type="ECO:0000313" key="4">
    <source>
        <dbReference type="Proteomes" id="UP001304970"/>
    </source>
</evidence>
<dbReference type="RefSeq" id="WP_338097854.1">
    <property type="nucleotide sequence ID" value="NZ_CP131061.1"/>
</dbReference>
<dbReference type="AlphaFoldDB" id="A0AA96VGW9"/>
<keyword evidence="1" id="KW-0051">Antiviral defense</keyword>
<evidence type="ECO:0000313" key="3">
    <source>
        <dbReference type="EMBL" id="WNY26327.1"/>
    </source>
</evidence>
<feature type="domain" description="CRISPR type III-associated protein" evidence="2">
    <location>
        <begin position="8"/>
        <end position="177"/>
    </location>
</feature>
<dbReference type="InterPro" id="IPR007522">
    <property type="entry name" value="CRISPR-assoc_prot_TM1795"/>
</dbReference>
<dbReference type="GeneID" id="89227482"/>
<protein>
    <recommendedName>
        <fullName evidence="2">CRISPR type III-associated protein domain-containing protein</fullName>
    </recommendedName>
</protein>
<dbReference type="EMBL" id="CP131061">
    <property type="protein sequence ID" value="WNY26327.1"/>
    <property type="molecule type" value="Genomic_DNA"/>
</dbReference>
<organism evidence="3 4">
    <name type="scientific">Methanolapillus ohkumae</name>
    <dbReference type="NCBI Taxonomy" id="3028298"/>
    <lineage>
        <taxon>Archaea</taxon>
        <taxon>Methanobacteriati</taxon>
        <taxon>Methanobacteriota</taxon>
        <taxon>Stenosarchaea group</taxon>
        <taxon>Methanomicrobia</taxon>
        <taxon>Methanosarcinales</taxon>
        <taxon>Methanosarcinaceae</taxon>
        <taxon>Methanolapillus</taxon>
    </lineage>
</organism>
<accession>A0AA96VGW9</accession>
<gene>
    <name evidence="3" type="ORF">MsAm2_00870</name>
</gene>
<evidence type="ECO:0000259" key="2">
    <source>
        <dbReference type="Pfam" id="PF03787"/>
    </source>
</evidence>